<dbReference type="AlphaFoldDB" id="A0A0A9E0D7"/>
<evidence type="ECO:0008006" key="3">
    <source>
        <dbReference type="Google" id="ProtNLM"/>
    </source>
</evidence>
<protein>
    <recommendedName>
        <fullName evidence="3">Secreted protein</fullName>
    </recommendedName>
</protein>
<organism evidence="2">
    <name type="scientific">Arundo donax</name>
    <name type="common">Giant reed</name>
    <name type="synonym">Donax arundinaceus</name>
    <dbReference type="NCBI Taxonomy" id="35708"/>
    <lineage>
        <taxon>Eukaryota</taxon>
        <taxon>Viridiplantae</taxon>
        <taxon>Streptophyta</taxon>
        <taxon>Embryophyta</taxon>
        <taxon>Tracheophyta</taxon>
        <taxon>Spermatophyta</taxon>
        <taxon>Magnoliopsida</taxon>
        <taxon>Liliopsida</taxon>
        <taxon>Poales</taxon>
        <taxon>Poaceae</taxon>
        <taxon>PACMAD clade</taxon>
        <taxon>Arundinoideae</taxon>
        <taxon>Arundineae</taxon>
        <taxon>Arundo</taxon>
    </lineage>
</organism>
<name>A0A0A9E0D7_ARUDO</name>
<accession>A0A0A9E0D7</accession>
<reference evidence="2" key="1">
    <citation type="submission" date="2014-09" db="EMBL/GenBank/DDBJ databases">
        <authorList>
            <person name="Magalhaes I.L.F."/>
            <person name="Oliveira U."/>
            <person name="Santos F.R."/>
            <person name="Vidigal T.H.D.A."/>
            <person name="Brescovit A.D."/>
            <person name="Santos A.J."/>
        </authorList>
    </citation>
    <scope>NUCLEOTIDE SEQUENCE</scope>
    <source>
        <tissue evidence="2">Shoot tissue taken approximately 20 cm above the soil surface</tissue>
    </source>
</reference>
<sequence length="85" mass="8801">MLSLTISACASASCAWRVSTCCCSDVMAPTQPYTGSLTRAFASYTRLLTASPRCCTGISWSSLLTLLAPKTLCTLANLCGSPGGK</sequence>
<feature type="chain" id="PRO_5012204174" description="Secreted protein" evidence="1">
    <location>
        <begin position="16"/>
        <end position="85"/>
    </location>
</feature>
<reference evidence="2" key="2">
    <citation type="journal article" date="2015" name="Data Brief">
        <title>Shoot transcriptome of the giant reed, Arundo donax.</title>
        <authorList>
            <person name="Barrero R.A."/>
            <person name="Guerrero F.D."/>
            <person name="Moolhuijzen P."/>
            <person name="Goolsby J.A."/>
            <person name="Tidwell J."/>
            <person name="Bellgard S.E."/>
            <person name="Bellgard M.I."/>
        </authorList>
    </citation>
    <scope>NUCLEOTIDE SEQUENCE</scope>
    <source>
        <tissue evidence="2">Shoot tissue taken approximately 20 cm above the soil surface</tissue>
    </source>
</reference>
<evidence type="ECO:0000256" key="1">
    <source>
        <dbReference type="SAM" id="SignalP"/>
    </source>
</evidence>
<dbReference type="EMBL" id="GBRH01204399">
    <property type="protein sequence ID" value="JAD93496.1"/>
    <property type="molecule type" value="Transcribed_RNA"/>
</dbReference>
<evidence type="ECO:0000313" key="2">
    <source>
        <dbReference type="EMBL" id="JAD93496.1"/>
    </source>
</evidence>
<feature type="signal peptide" evidence="1">
    <location>
        <begin position="1"/>
        <end position="15"/>
    </location>
</feature>
<keyword evidence="1" id="KW-0732">Signal</keyword>
<proteinExistence type="predicted"/>